<dbReference type="AlphaFoldDB" id="A0AAD5ECV2"/>
<evidence type="ECO:0000259" key="2">
    <source>
        <dbReference type="Pfam" id="PF17800"/>
    </source>
</evidence>
<feature type="compositionally biased region" description="Polar residues" evidence="1">
    <location>
        <begin position="184"/>
        <end position="198"/>
    </location>
</feature>
<feature type="compositionally biased region" description="Basic and acidic residues" evidence="1">
    <location>
        <begin position="133"/>
        <end position="150"/>
    </location>
</feature>
<reference evidence="3" key="1">
    <citation type="submission" date="2021-06" db="EMBL/GenBank/DDBJ databases">
        <authorList>
            <consortium name="DOE Joint Genome Institute"/>
            <person name="Mondo S.J."/>
            <person name="Amses K.R."/>
            <person name="Simmons D.R."/>
            <person name="Longcore J.E."/>
            <person name="Seto K."/>
            <person name="Alves G.H."/>
            <person name="Bonds A.E."/>
            <person name="Quandt C.A."/>
            <person name="Davis W.J."/>
            <person name="Chang Y."/>
            <person name="Letcher P.M."/>
            <person name="Powell M.J."/>
            <person name="Kuo A."/>
            <person name="Labutti K."/>
            <person name="Pangilinan J."/>
            <person name="Andreopoulos W."/>
            <person name="Tritt A."/>
            <person name="Riley R."/>
            <person name="Hundley H."/>
            <person name="Johnson J."/>
            <person name="Lipzen A."/>
            <person name="Barry K."/>
            <person name="Berbee M.L."/>
            <person name="Buchler N.E."/>
            <person name="Grigoriev I.V."/>
            <person name="Spatafora J.W."/>
            <person name="Stajich J.E."/>
            <person name="James T.Y."/>
        </authorList>
    </citation>
    <scope>NUCLEOTIDE SEQUENCE</scope>
    <source>
        <strain evidence="3">AG</strain>
    </source>
</reference>
<evidence type="ECO:0000313" key="3">
    <source>
        <dbReference type="EMBL" id="KAI8581586.1"/>
    </source>
</evidence>
<dbReference type="InterPro" id="IPR041232">
    <property type="entry name" value="NPL"/>
</dbReference>
<dbReference type="Gene3D" id="2.60.120.340">
    <property type="entry name" value="Nucleoplasmin core domain"/>
    <property type="match status" value="1"/>
</dbReference>
<evidence type="ECO:0000256" key="1">
    <source>
        <dbReference type="SAM" id="MobiDB-lite"/>
    </source>
</evidence>
<dbReference type="EMBL" id="MU620905">
    <property type="protein sequence ID" value="KAI8581586.1"/>
    <property type="molecule type" value="Genomic_DNA"/>
</dbReference>
<dbReference type="GeneID" id="75912873"/>
<gene>
    <name evidence="3" type="ORF">K450DRAFT_232030</name>
</gene>
<accession>A0AAD5ECV2</accession>
<proteinExistence type="predicted"/>
<protein>
    <recommendedName>
        <fullName evidence="2">Nucleoplasmin-like domain-containing protein</fullName>
    </recommendedName>
</protein>
<feature type="region of interest" description="Disordered" evidence="1">
    <location>
        <begin position="130"/>
        <end position="150"/>
    </location>
</feature>
<organism evidence="3 4">
    <name type="scientific">Umbelopsis ramanniana AG</name>
    <dbReference type="NCBI Taxonomy" id="1314678"/>
    <lineage>
        <taxon>Eukaryota</taxon>
        <taxon>Fungi</taxon>
        <taxon>Fungi incertae sedis</taxon>
        <taxon>Mucoromycota</taxon>
        <taxon>Mucoromycotina</taxon>
        <taxon>Umbelopsidomycetes</taxon>
        <taxon>Umbelopsidales</taxon>
        <taxon>Umbelopsidaceae</taxon>
        <taxon>Umbelopsis</taxon>
    </lineage>
</organism>
<dbReference type="Proteomes" id="UP001206595">
    <property type="component" value="Unassembled WGS sequence"/>
</dbReference>
<reference evidence="3" key="2">
    <citation type="journal article" date="2022" name="Proc. Natl. Acad. Sci. U.S.A.">
        <title>Diploid-dominant life cycles characterize the early evolution of Fungi.</title>
        <authorList>
            <person name="Amses K.R."/>
            <person name="Simmons D.R."/>
            <person name="Longcore J.E."/>
            <person name="Mondo S.J."/>
            <person name="Seto K."/>
            <person name="Jeronimo G.H."/>
            <person name="Bonds A.E."/>
            <person name="Quandt C.A."/>
            <person name="Davis W.J."/>
            <person name="Chang Y."/>
            <person name="Federici B.A."/>
            <person name="Kuo A."/>
            <person name="LaButti K."/>
            <person name="Pangilinan J."/>
            <person name="Andreopoulos W."/>
            <person name="Tritt A."/>
            <person name="Riley R."/>
            <person name="Hundley H."/>
            <person name="Johnson J."/>
            <person name="Lipzen A."/>
            <person name="Barry K."/>
            <person name="Lang B.F."/>
            <person name="Cuomo C.A."/>
            <person name="Buchler N.E."/>
            <person name="Grigoriev I.V."/>
            <person name="Spatafora J.W."/>
            <person name="Stajich J.E."/>
            <person name="James T.Y."/>
        </authorList>
    </citation>
    <scope>NUCLEOTIDE SEQUENCE</scope>
    <source>
        <strain evidence="3">AG</strain>
    </source>
</reference>
<feature type="domain" description="Nucleoplasmin-like" evidence="2">
    <location>
        <begin position="5"/>
        <end position="93"/>
    </location>
</feature>
<keyword evidence="4" id="KW-1185">Reference proteome</keyword>
<feature type="region of interest" description="Disordered" evidence="1">
    <location>
        <begin position="184"/>
        <end position="206"/>
    </location>
</feature>
<dbReference type="RefSeq" id="XP_051446590.1">
    <property type="nucleotide sequence ID" value="XM_051587528.1"/>
</dbReference>
<sequence length="206" mass="22669">MPSGIWALTLLPGRKYVQTVDASFRLTQACLLEEPEEGRTCVKATVDGQDFVLCSLNMKTMDSQLLDVCFYEGNSVAFSASGVNTISLTGHYMPGQPSLIEETFNMLEDQDPMDQEYLDGFGMHHFGIGPTDAEDKNLREEESSELEKTENDQLLRGLINSMINSGDETLMNRGYKALAQIAAKTNGSKMAKPNNANGKATAKSRR</sequence>
<comment type="caution">
    <text evidence="3">The sequence shown here is derived from an EMBL/GenBank/DDBJ whole genome shotgun (WGS) entry which is preliminary data.</text>
</comment>
<evidence type="ECO:0000313" key="4">
    <source>
        <dbReference type="Proteomes" id="UP001206595"/>
    </source>
</evidence>
<name>A0AAD5ECV2_UMBRA</name>
<dbReference type="Pfam" id="PF17800">
    <property type="entry name" value="NPL"/>
    <property type="match status" value="1"/>
</dbReference>